<dbReference type="EMBL" id="FUWM01000003">
    <property type="protein sequence ID" value="SJZ31518.1"/>
    <property type="molecule type" value="Genomic_DNA"/>
</dbReference>
<dbReference type="GO" id="GO:0008821">
    <property type="term" value="F:crossover junction DNA endonuclease activity"/>
    <property type="evidence" value="ECO:0007669"/>
    <property type="project" value="UniProtKB-EC"/>
</dbReference>
<comment type="function">
    <text evidence="13">Endonuclease that resolves Holliday junction intermediates in genetic recombination. Cleaves mobile four-strand junctions by introducing symmetrical nicks in paired strands. Promotes annealing of linear ssDNA with homologous dsDNA. Required for DNA repair, homologous recombination and chromosome segregation.</text>
</comment>
<accession>A0A1T4JMZ3</accession>
<dbReference type="SUPFAM" id="SSF52980">
    <property type="entry name" value="Restriction endonuclease-like"/>
    <property type="match status" value="1"/>
</dbReference>
<dbReference type="Pfam" id="PF03838">
    <property type="entry name" value="RecU"/>
    <property type="match status" value="1"/>
</dbReference>
<evidence type="ECO:0000256" key="7">
    <source>
        <dbReference type="ARBA" id="ARBA00022801"/>
    </source>
</evidence>
<dbReference type="RefSeq" id="WP_078808763.1">
    <property type="nucleotide sequence ID" value="NZ_FUWM01000003.1"/>
</dbReference>
<comment type="subcellular location">
    <subcellularLocation>
        <location evidence="1 13">Cytoplasm</location>
    </subcellularLocation>
</comment>
<dbReference type="GO" id="GO:0000287">
    <property type="term" value="F:magnesium ion binding"/>
    <property type="evidence" value="ECO:0007669"/>
    <property type="project" value="UniProtKB-UniRule"/>
</dbReference>
<dbReference type="InterPro" id="IPR004612">
    <property type="entry name" value="Resolv_RecU"/>
</dbReference>
<keyword evidence="10 13" id="KW-0234">DNA repair</keyword>
<feature type="binding site" evidence="13">
    <location>
        <position position="78"/>
    </location>
    <ligand>
        <name>Mg(2+)</name>
        <dbReference type="ChEBI" id="CHEBI:18420"/>
    </ligand>
</feature>
<keyword evidence="8 13" id="KW-0460">Magnesium</keyword>
<comment type="catalytic activity">
    <reaction evidence="13">
        <text>Endonucleolytic cleavage at a junction such as a reciprocal single-stranded crossover between two homologous DNA duplexes (Holliday junction).</text>
        <dbReference type="EC" id="3.1.21.10"/>
    </reaction>
</comment>
<keyword evidence="15" id="KW-1185">Reference proteome</keyword>
<dbReference type="PIRSF" id="PIRSF037785">
    <property type="entry name" value="RecU"/>
    <property type="match status" value="1"/>
</dbReference>
<dbReference type="STRING" id="142842.SAMN02745118_00238"/>
<evidence type="ECO:0000256" key="9">
    <source>
        <dbReference type="ARBA" id="ARBA00023172"/>
    </source>
</evidence>
<dbReference type="EC" id="3.1.21.10" evidence="13"/>
<evidence type="ECO:0000256" key="3">
    <source>
        <dbReference type="ARBA" id="ARBA00022722"/>
    </source>
</evidence>
<dbReference type="CDD" id="cd22354">
    <property type="entry name" value="RecU-like"/>
    <property type="match status" value="1"/>
</dbReference>
<dbReference type="AlphaFoldDB" id="A0A1T4JMZ3"/>
<dbReference type="OrthoDB" id="9783592at2"/>
<feature type="binding site" evidence="13">
    <location>
        <position position="65"/>
    </location>
    <ligand>
        <name>Mg(2+)</name>
        <dbReference type="ChEBI" id="CHEBI:18420"/>
    </ligand>
</feature>
<sequence length="179" mass="20814">MVKYNRSYANRGKQLEIELETTNQYYNSQGIAKIQKIPIPIKVLNVNSQSGKITSAFYEKKSTVDYIGTYQGRTIVFDAKGTNVDTRFDLKNIKQHQYRYLKDQYECGAIAFLLIRFKGLDEAYYLPFELLDKYMVHQRQGGRKSIPYDEIAKEKYKLVPTGLALLDYISIIDKVIIEN</sequence>
<dbReference type="Proteomes" id="UP000190625">
    <property type="component" value="Unassembled WGS sequence"/>
</dbReference>
<evidence type="ECO:0000256" key="10">
    <source>
        <dbReference type="ARBA" id="ARBA00023204"/>
    </source>
</evidence>
<feature type="site" description="Transition state stabilizer" evidence="13">
    <location>
        <position position="80"/>
    </location>
</feature>
<evidence type="ECO:0000256" key="13">
    <source>
        <dbReference type="HAMAP-Rule" id="MF_00130"/>
    </source>
</evidence>
<evidence type="ECO:0000256" key="2">
    <source>
        <dbReference type="ARBA" id="ARBA00022490"/>
    </source>
</evidence>
<dbReference type="HAMAP" id="MF_00130">
    <property type="entry name" value="RecU"/>
    <property type="match status" value="1"/>
</dbReference>
<keyword evidence="4 13" id="KW-0479">Metal-binding</keyword>
<evidence type="ECO:0000256" key="12">
    <source>
        <dbReference type="ARBA" id="ARBA00029523"/>
    </source>
</evidence>
<dbReference type="GO" id="GO:0006310">
    <property type="term" value="P:DNA recombination"/>
    <property type="evidence" value="ECO:0007669"/>
    <property type="project" value="UniProtKB-UniRule"/>
</dbReference>
<keyword evidence="5 13" id="KW-0255">Endonuclease</keyword>
<comment type="similarity">
    <text evidence="11 13">Belongs to the RecU family.</text>
</comment>
<protein>
    <recommendedName>
        <fullName evidence="12 13">Holliday junction resolvase RecU</fullName>
        <ecNumber evidence="13">3.1.21.10</ecNumber>
    </recommendedName>
    <alternativeName>
        <fullName evidence="13">Recombination protein U homolog</fullName>
    </alternativeName>
</protein>
<keyword evidence="3 13" id="KW-0540">Nuclease</keyword>
<evidence type="ECO:0000256" key="11">
    <source>
        <dbReference type="ARBA" id="ARBA00023447"/>
    </source>
</evidence>
<evidence type="ECO:0000256" key="1">
    <source>
        <dbReference type="ARBA" id="ARBA00004496"/>
    </source>
</evidence>
<gene>
    <name evidence="13" type="primary">recU</name>
    <name evidence="14" type="ORF">SAMN02745118_00238</name>
</gene>
<evidence type="ECO:0000256" key="8">
    <source>
        <dbReference type="ARBA" id="ARBA00022842"/>
    </source>
</evidence>
<organism evidence="14 15">
    <name type="scientific">Selenihalanaerobacter shriftii</name>
    <dbReference type="NCBI Taxonomy" id="142842"/>
    <lineage>
        <taxon>Bacteria</taxon>
        <taxon>Bacillati</taxon>
        <taxon>Bacillota</taxon>
        <taxon>Clostridia</taxon>
        <taxon>Halanaerobiales</taxon>
        <taxon>Halobacteroidaceae</taxon>
        <taxon>Selenihalanaerobacter</taxon>
    </lineage>
</organism>
<keyword evidence="2 13" id="KW-0963">Cytoplasm</keyword>
<feature type="binding site" evidence="13">
    <location>
        <position position="97"/>
    </location>
    <ligand>
        <name>Mg(2+)</name>
        <dbReference type="ChEBI" id="CHEBI:18420"/>
    </ligand>
</feature>
<evidence type="ECO:0000313" key="14">
    <source>
        <dbReference type="EMBL" id="SJZ31518.1"/>
    </source>
</evidence>
<evidence type="ECO:0000256" key="5">
    <source>
        <dbReference type="ARBA" id="ARBA00022759"/>
    </source>
</evidence>
<proteinExistence type="inferred from homology"/>
<evidence type="ECO:0000256" key="4">
    <source>
        <dbReference type="ARBA" id="ARBA00022723"/>
    </source>
</evidence>
<dbReference type="GO" id="GO:0007059">
    <property type="term" value="P:chromosome segregation"/>
    <property type="evidence" value="ECO:0007669"/>
    <property type="project" value="UniProtKB-UniRule"/>
</dbReference>
<dbReference type="GO" id="GO:0005737">
    <property type="term" value="C:cytoplasm"/>
    <property type="evidence" value="ECO:0007669"/>
    <property type="project" value="UniProtKB-SubCell"/>
</dbReference>
<evidence type="ECO:0000256" key="6">
    <source>
        <dbReference type="ARBA" id="ARBA00022763"/>
    </source>
</evidence>
<keyword evidence="6 13" id="KW-0227">DNA damage</keyword>
<evidence type="ECO:0000313" key="15">
    <source>
        <dbReference type="Proteomes" id="UP000190625"/>
    </source>
</evidence>
<feature type="binding site" evidence="13">
    <location>
        <position position="63"/>
    </location>
    <ligand>
        <name>Mg(2+)</name>
        <dbReference type="ChEBI" id="CHEBI:18420"/>
    </ligand>
</feature>
<dbReference type="GO" id="GO:0003676">
    <property type="term" value="F:nucleic acid binding"/>
    <property type="evidence" value="ECO:0007669"/>
    <property type="project" value="InterPro"/>
</dbReference>
<comment type="cofactor">
    <cofactor evidence="13">
        <name>Mg(2+)</name>
        <dbReference type="ChEBI" id="CHEBI:18420"/>
    </cofactor>
    <text evidence="13">Binds 1 Mg(2+) ion per subunit.</text>
</comment>
<keyword evidence="9 13" id="KW-0233">DNA recombination</keyword>
<dbReference type="GO" id="GO:0006281">
    <property type="term" value="P:DNA repair"/>
    <property type="evidence" value="ECO:0007669"/>
    <property type="project" value="UniProtKB-UniRule"/>
</dbReference>
<keyword evidence="7 13" id="KW-0378">Hydrolase</keyword>
<name>A0A1T4JMZ3_9FIRM</name>
<dbReference type="InterPro" id="IPR011856">
    <property type="entry name" value="tRNA_endonuc-like_dom_sf"/>
</dbReference>
<dbReference type="InterPro" id="IPR011335">
    <property type="entry name" value="Restrct_endonuc-II-like"/>
</dbReference>
<reference evidence="15" key="1">
    <citation type="submission" date="2017-02" db="EMBL/GenBank/DDBJ databases">
        <authorList>
            <person name="Varghese N."/>
            <person name="Submissions S."/>
        </authorList>
    </citation>
    <scope>NUCLEOTIDE SEQUENCE [LARGE SCALE GENOMIC DNA]</scope>
    <source>
        <strain evidence="15">ATCC BAA-73</strain>
    </source>
</reference>
<dbReference type="Gene3D" id="3.40.1350.10">
    <property type="match status" value="1"/>
</dbReference>